<comment type="caution">
    <text evidence="1">The sequence shown here is derived from an EMBL/GenBank/DDBJ whole genome shotgun (WGS) entry which is preliminary data.</text>
</comment>
<accession>A0A931BJ76</accession>
<evidence type="ECO:0000313" key="1">
    <source>
        <dbReference type="EMBL" id="MBF9143282.1"/>
    </source>
</evidence>
<sequence length="396" mass="40787">MFSSPSTWNSNCGGAPTSDSDAIIIIDGFDVSLDTNYKVAKNGSISVLNAGSLVGGADLIVGDGTGAQVNTWLTVSPGSTVRVAQLTVNKATVNVDAPLNAAAPTTLATDCNLVLMNSNITDDSRVMINGNVDVTGGGANNTLCGTGSVRITGCVYGGNGAVNKLANNCAASLVTTVCAQQATTGCPGPVAGANANERACDALVTACPKPLPVELVIFSATATDKKQVALHWVTASEKNSRNFAVERSMDGKTFSSFATVEAAGVSQTQKAYNFIDEQPLPGVSYYRLRQVDLDGTTTYSGVRTVKLGSASSETLAVYPGSTPRQWVVLSTLPAEALVAPATVQVFDAVGRLQKATPVADASQTGRWALDLGPLPTGVYIVRLVTVAGTFSQRIAQ</sequence>
<name>A0A931BJ76_9BACT</name>
<organism evidence="1 2">
    <name type="scientific">Hymenobacter properus</name>
    <dbReference type="NCBI Taxonomy" id="2791026"/>
    <lineage>
        <taxon>Bacteria</taxon>
        <taxon>Pseudomonadati</taxon>
        <taxon>Bacteroidota</taxon>
        <taxon>Cytophagia</taxon>
        <taxon>Cytophagales</taxon>
        <taxon>Hymenobacteraceae</taxon>
        <taxon>Hymenobacter</taxon>
    </lineage>
</organism>
<reference evidence="1 2" key="1">
    <citation type="submission" date="2020-11" db="EMBL/GenBank/DDBJ databases">
        <authorList>
            <person name="Kim M.K."/>
        </authorList>
    </citation>
    <scope>NUCLEOTIDE SEQUENCE [LARGE SCALE GENOMIC DNA]</scope>
    <source>
        <strain evidence="1 2">BT439</strain>
    </source>
</reference>
<dbReference type="Proteomes" id="UP000645610">
    <property type="component" value="Unassembled WGS sequence"/>
</dbReference>
<dbReference type="EMBL" id="JADQDP010000004">
    <property type="protein sequence ID" value="MBF9143282.1"/>
    <property type="molecule type" value="Genomic_DNA"/>
</dbReference>
<dbReference type="NCBIfam" id="TIGR04183">
    <property type="entry name" value="Por_Secre_tail"/>
    <property type="match status" value="1"/>
</dbReference>
<evidence type="ECO:0000313" key="2">
    <source>
        <dbReference type="Proteomes" id="UP000645610"/>
    </source>
</evidence>
<dbReference type="InterPro" id="IPR013783">
    <property type="entry name" value="Ig-like_fold"/>
</dbReference>
<keyword evidence="2" id="KW-1185">Reference proteome</keyword>
<gene>
    <name evidence="1" type="ORF">I2I01_16665</name>
</gene>
<protein>
    <submittedName>
        <fullName evidence="1">T9SS type A sorting domain-containing protein</fullName>
    </submittedName>
</protein>
<dbReference type="Gene3D" id="2.60.40.10">
    <property type="entry name" value="Immunoglobulins"/>
    <property type="match status" value="1"/>
</dbReference>
<dbReference type="AlphaFoldDB" id="A0A931BJ76"/>
<dbReference type="RefSeq" id="WP_196287644.1">
    <property type="nucleotide sequence ID" value="NZ_JADQDP010000004.1"/>
</dbReference>
<dbReference type="InterPro" id="IPR026444">
    <property type="entry name" value="Secre_tail"/>
</dbReference>
<proteinExistence type="predicted"/>